<sequence length="189" mass="21544">MKKAIRAFGVAESFRKELGSKSILAGIVMRGDLIIDGVMLGSCTVGGVDSTEKILEMWRKLNRDDINVILLNGCVISWFNVINLSRLYKETDTPVICVTYEASEGIDDYFKRYFPDDWMERLRVHKENGERREITLKTGYRVFVRSLGVGEKQARQVLNIFTLHGRLAEPLRVAKQLSRSVLMLETDPS</sequence>
<comment type="caution">
    <text evidence="2">The sequence shown here is derived from an EMBL/GenBank/DDBJ whole genome shotgun (WGS) entry which is preliminary data.</text>
</comment>
<gene>
    <name evidence="2" type="ORF">EYH45_01875</name>
</gene>
<protein>
    <recommendedName>
        <fullName evidence="1">UPF0215 protein EYH45_01875</fullName>
    </recommendedName>
</protein>
<dbReference type="Proteomes" id="UP000608579">
    <property type="component" value="Unassembled WGS sequence"/>
</dbReference>
<accession>A0A833E9K9</accession>
<dbReference type="PANTHER" id="PTHR39518">
    <property type="entry name" value="UPF0215 PROTEIN MJ1150"/>
    <property type="match status" value="1"/>
</dbReference>
<evidence type="ECO:0000313" key="3">
    <source>
        <dbReference type="Proteomes" id="UP000608579"/>
    </source>
</evidence>
<proteinExistence type="inferred from homology"/>
<reference evidence="2" key="1">
    <citation type="journal article" date="2020" name="ISME J.">
        <title>Gammaproteobacteria mediating utilization of methyl-, sulfur- and petroleum organic compounds in deep ocean hydrothermal plumes.</title>
        <authorList>
            <person name="Zhou Z."/>
            <person name="Liu Y."/>
            <person name="Pan J."/>
            <person name="Cron B.R."/>
            <person name="Toner B.M."/>
            <person name="Anantharaman K."/>
            <person name="Breier J.A."/>
            <person name="Dick G.J."/>
            <person name="Li M."/>
        </authorList>
    </citation>
    <scope>NUCLEOTIDE SEQUENCE</scope>
    <source>
        <strain evidence="2">SZUA-1515</strain>
    </source>
</reference>
<evidence type="ECO:0000256" key="1">
    <source>
        <dbReference type="HAMAP-Rule" id="MF_00582"/>
    </source>
</evidence>
<dbReference type="Pfam" id="PF01949">
    <property type="entry name" value="Endo_dU"/>
    <property type="match status" value="1"/>
</dbReference>
<evidence type="ECO:0000313" key="2">
    <source>
        <dbReference type="EMBL" id="HIQ29294.1"/>
    </source>
</evidence>
<name>A0A833E9K9_CALS0</name>
<dbReference type="EMBL" id="DQVM01000033">
    <property type="protein sequence ID" value="HIQ29294.1"/>
    <property type="molecule type" value="Genomic_DNA"/>
</dbReference>
<dbReference type="PIRSF" id="PIRSF006380">
    <property type="entry name" value="UCP006380"/>
    <property type="match status" value="1"/>
</dbReference>
<comment type="similarity">
    <text evidence="1">Belongs to the UPF0215 family.</text>
</comment>
<dbReference type="Gene3D" id="3.30.2170.10">
    <property type="entry name" value="archaeoglobus fulgidus dsm 4304 superfamily"/>
    <property type="match status" value="1"/>
</dbReference>
<dbReference type="AlphaFoldDB" id="A0A833E9K9"/>
<organism evidence="2 3">
    <name type="scientific">Caldiarchaeum subterraneum</name>
    <dbReference type="NCBI Taxonomy" id="311458"/>
    <lineage>
        <taxon>Archaea</taxon>
        <taxon>Nitrososphaerota</taxon>
        <taxon>Candidatus Caldarchaeales</taxon>
        <taxon>Candidatus Caldarchaeaceae</taxon>
        <taxon>Candidatus Caldarchaeum</taxon>
    </lineage>
</organism>
<dbReference type="HAMAP" id="MF_00582">
    <property type="entry name" value="UPF0215"/>
    <property type="match status" value="1"/>
</dbReference>
<dbReference type="InterPro" id="IPR002802">
    <property type="entry name" value="Endo_dU"/>
</dbReference>
<dbReference type="PANTHER" id="PTHR39518:SF2">
    <property type="entry name" value="UPF0215 PROTEIN MJ1150"/>
    <property type="match status" value="1"/>
</dbReference>